<dbReference type="PANTHER" id="PTHR43179:SF7">
    <property type="entry name" value="RHAMNOSYLTRANSFERASE WBBL"/>
    <property type="match status" value="1"/>
</dbReference>
<gene>
    <name evidence="2" type="ORF">UFOVP996_17</name>
</gene>
<organism evidence="2">
    <name type="scientific">uncultured Caudovirales phage</name>
    <dbReference type="NCBI Taxonomy" id="2100421"/>
    <lineage>
        <taxon>Viruses</taxon>
        <taxon>Duplodnaviria</taxon>
        <taxon>Heunggongvirae</taxon>
        <taxon>Uroviricota</taxon>
        <taxon>Caudoviricetes</taxon>
        <taxon>Peduoviridae</taxon>
        <taxon>Maltschvirus</taxon>
        <taxon>Maltschvirus maltsch</taxon>
    </lineage>
</organism>
<dbReference type="EMBL" id="LR796927">
    <property type="protein sequence ID" value="CAB4175787.1"/>
    <property type="molecule type" value="Genomic_DNA"/>
</dbReference>
<dbReference type="InterPro" id="IPR029063">
    <property type="entry name" value="SAM-dependent_MTases_sf"/>
</dbReference>
<evidence type="ECO:0000259" key="1">
    <source>
        <dbReference type="Pfam" id="PF00535"/>
    </source>
</evidence>
<dbReference type="InterPro" id="IPR001173">
    <property type="entry name" value="Glyco_trans_2-like"/>
</dbReference>
<dbReference type="SUPFAM" id="SSF53448">
    <property type="entry name" value="Nucleotide-diphospho-sugar transferases"/>
    <property type="match status" value="1"/>
</dbReference>
<dbReference type="InterPro" id="IPR029044">
    <property type="entry name" value="Nucleotide-diphossugar_trans"/>
</dbReference>
<dbReference type="CDD" id="cd02440">
    <property type="entry name" value="AdoMet_MTases"/>
    <property type="match status" value="1"/>
</dbReference>
<protein>
    <submittedName>
        <fullName evidence="2">WcaA Glycosyltransferases involved in cell wall biogenesis</fullName>
    </submittedName>
</protein>
<evidence type="ECO:0000313" key="2">
    <source>
        <dbReference type="EMBL" id="CAB4175787.1"/>
    </source>
</evidence>
<proteinExistence type="predicted"/>
<dbReference type="PANTHER" id="PTHR43179">
    <property type="entry name" value="RHAMNOSYLTRANSFERASE WBBL"/>
    <property type="match status" value="1"/>
</dbReference>
<keyword evidence="2" id="KW-0808">Transferase</keyword>
<dbReference type="GO" id="GO:0016740">
    <property type="term" value="F:transferase activity"/>
    <property type="evidence" value="ECO:0007669"/>
    <property type="project" value="UniProtKB-KW"/>
</dbReference>
<sequence length="424" mass="48828">MRYSIVIPTYNNCEKYLKPCIDSIIKYTDMTDVELVISANGCTDNTQAYLNYLHSAIPHLRVVWSDKPLGYSKATNEGIIVSAGEYIILLNNDTVFLEQDKNYWLRLFDKPFENYPNCGISCIIKGASEPAGRDFAVFFCVMVHRKVFDRIGLLNEEYGVGGGEDTEFCIEAENAGFEVIEVLNKKWESIQYTGGFPIYHKGEGTMHDPELVDDYNSIFLRNSLKLAKKYNFDWYRWRLSNYWERAVFLKGDGVFPREVTRYNYANENLLGSKILEIGCSSGYGIQFFPQDIDYTGVDYDPIIVEVAAEQGWNANAKFVNADINKFPMDQYDTIVAFEVIEHLDNGLEVVEMLKKHCKRLLITVPMNEPFGFWGPHHKLHGLNESHFPGFKFHYINEQGQISDKPQQITETNPCNLMICRWDNV</sequence>
<name>A0A6J5PYV6_9CAUD</name>
<accession>A0A6J5PYV6</accession>
<dbReference type="Pfam" id="PF00535">
    <property type="entry name" value="Glycos_transf_2"/>
    <property type="match status" value="1"/>
</dbReference>
<dbReference type="Gene3D" id="3.40.50.150">
    <property type="entry name" value="Vaccinia Virus protein VP39"/>
    <property type="match status" value="1"/>
</dbReference>
<feature type="domain" description="Glycosyltransferase 2-like" evidence="1">
    <location>
        <begin position="4"/>
        <end position="110"/>
    </location>
</feature>
<dbReference type="SUPFAM" id="SSF53335">
    <property type="entry name" value="S-adenosyl-L-methionine-dependent methyltransferases"/>
    <property type="match status" value="1"/>
</dbReference>
<reference evidence="2" key="1">
    <citation type="submission" date="2020-05" db="EMBL/GenBank/DDBJ databases">
        <authorList>
            <person name="Chiriac C."/>
            <person name="Salcher M."/>
            <person name="Ghai R."/>
            <person name="Kavagutti S V."/>
        </authorList>
    </citation>
    <scope>NUCLEOTIDE SEQUENCE</scope>
</reference>
<dbReference type="Gene3D" id="3.90.550.10">
    <property type="entry name" value="Spore Coat Polysaccharide Biosynthesis Protein SpsA, Chain A"/>
    <property type="match status" value="1"/>
</dbReference>
<dbReference type="Pfam" id="PF13489">
    <property type="entry name" value="Methyltransf_23"/>
    <property type="match status" value="1"/>
</dbReference>